<dbReference type="EMBL" id="BMZF01000001">
    <property type="protein sequence ID" value="GHA43573.1"/>
    <property type="molecule type" value="Genomic_DNA"/>
</dbReference>
<dbReference type="RefSeq" id="WP_189639017.1">
    <property type="nucleotide sequence ID" value="NZ_BMZF01000001.1"/>
</dbReference>
<gene>
    <name evidence="1" type="ORF">GCM10008927_05360</name>
</gene>
<organism evidence="1 2">
    <name type="scientific">Paramylibacter ulvae</name>
    <dbReference type="NCBI Taxonomy" id="1651968"/>
    <lineage>
        <taxon>Bacteria</taxon>
        <taxon>Pseudomonadati</taxon>
        <taxon>Pseudomonadota</taxon>
        <taxon>Alphaproteobacteria</taxon>
        <taxon>Rhodobacterales</taxon>
        <taxon>Paracoccaceae</taxon>
        <taxon>Paramylibacter</taxon>
    </lineage>
</organism>
<dbReference type="Proteomes" id="UP000634455">
    <property type="component" value="Unassembled WGS sequence"/>
</dbReference>
<protein>
    <submittedName>
        <fullName evidence="1">Uncharacterized protein</fullName>
    </submittedName>
</protein>
<reference evidence="2" key="1">
    <citation type="journal article" date="2019" name="Int. J. Syst. Evol. Microbiol.">
        <title>The Global Catalogue of Microorganisms (GCM) 10K type strain sequencing project: providing services to taxonomists for standard genome sequencing and annotation.</title>
        <authorList>
            <consortium name="The Broad Institute Genomics Platform"/>
            <consortium name="The Broad Institute Genome Sequencing Center for Infectious Disease"/>
            <person name="Wu L."/>
            <person name="Ma J."/>
        </authorList>
    </citation>
    <scope>NUCLEOTIDE SEQUENCE [LARGE SCALE GENOMIC DNA]</scope>
    <source>
        <strain evidence="2">KCTC 32465</strain>
    </source>
</reference>
<comment type="caution">
    <text evidence="1">The sequence shown here is derived from an EMBL/GenBank/DDBJ whole genome shotgun (WGS) entry which is preliminary data.</text>
</comment>
<name>A0ABQ3CUL6_9RHOB</name>
<evidence type="ECO:0000313" key="1">
    <source>
        <dbReference type="EMBL" id="GHA43573.1"/>
    </source>
</evidence>
<keyword evidence="2" id="KW-1185">Reference proteome</keyword>
<proteinExistence type="predicted"/>
<sequence length="373" mass="43303">MKTDYTFDHKVLEGASATRRYFAKFERIIQHMIQVSKVSQSEGSISETDANILETYLVSLSNTFTALSYKFLMANRVGDHSNRLLSIDKSDSGFPIFQELLQMAADALQAPTHLKSLPTQDRLKQQMITHILREKQHPTKLQYALSQRIYYEYLQRGELFLSQNDPQAIWIGSDQDDARRRFLVHWATYDSQTNLPAIYLMELEDSGRKALPRDERRWPRVQSHLMAQSISELTLLTIARGFDHDFDDLHPRRLRRFRIGPMYSHAFTEQHGPLRDILSEASGEPGLDWALSWRVETLKSQSTTQEKTGFFSSAERQIYDVDKDRLGMQGLTDYHQSLLLPHRAYQVMEEKNLPSLKTTRKYVLGKHGEVLSY</sequence>
<evidence type="ECO:0000313" key="2">
    <source>
        <dbReference type="Proteomes" id="UP000634455"/>
    </source>
</evidence>
<accession>A0ABQ3CUL6</accession>